<evidence type="ECO:0000313" key="3">
    <source>
        <dbReference type="EMBL" id="REL32055.1"/>
    </source>
</evidence>
<gene>
    <name evidence="3" type="ORF">DXX94_15770</name>
</gene>
<dbReference type="GO" id="GO:0016020">
    <property type="term" value="C:membrane"/>
    <property type="evidence" value="ECO:0007669"/>
    <property type="project" value="InterPro"/>
</dbReference>
<dbReference type="EMBL" id="QUOT01000001">
    <property type="protein sequence ID" value="REL32055.1"/>
    <property type="molecule type" value="Genomic_DNA"/>
</dbReference>
<evidence type="ECO:0000259" key="2">
    <source>
        <dbReference type="Pfam" id="PF13609"/>
    </source>
</evidence>
<feature type="signal peptide" evidence="1">
    <location>
        <begin position="1"/>
        <end position="22"/>
    </location>
</feature>
<feature type="chain" id="PRO_5017625754" evidence="1">
    <location>
        <begin position="23"/>
        <end position="397"/>
    </location>
</feature>
<evidence type="ECO:0000256" key="1">
    <source>
        <dbReference type="SAM" id="SignalP"/>
    </source>
</evidence>
<dbReference type="InterPro" id="IPR033900">
    <property type="entry name" value="Gram_neg_porin_domain"/>
</dbReference>
<keyword evidence="1" id="KW-0732">Signal</keyword>
<accession>A0A3E0U7E3</accession>
<reference evidence="4" key="1">
    <citation type="submission" date="2018-08" db="EMBL/GenBank/DDBJ databases">
        <title>Thalassotalea euphylliae genome.</title>
        <authorList>
            <person name="Summers S."/>
            <person name="Rice S.A."/>
            <person name="Freckelton M.L."/>
            <person name="Nedved B.T."/>
            <person name="Hadfield M.G."/>
        </authorList>
    </citation>
    <scope>NUCLEOTIDE SEQUENCE [LARGE SCALE GENOMIC DNA]</scope>
    <source>
        <strain evidence="4">H3</strain>
    </source>
</reference>
<feature type="domain" description="Porin" evidence="2">
    <location>
        <begin position="9"/>
        <end position="373"/>
    </location>
</feature>
<dbReference type="AlphaFoldDB" id="A0A3E0U7E3"/>
<sequence>MMKKRYLTAVIAALMCSPHALAQIEFNGFGSVRASYSDSDEGAPPLTYLDEGEVTFKGESLFALQARGELGEGLSATIQLFAEGRDDFDVEARWAYLSYQINDIHQVHIGKLANPIFHQSEYEKVGYAHNFSRLPTAVYSDFEFSTMEGISLNSQFSLADGDYTLDTKLSFGNWDGALFLSAVGGEVPLAFDQIISLNLTLSSDWWKVFAGIFGAEIQAEQFDQTVVLASVQPGIDLALAQGATANDVNNFINGLGWHEKDGLYWFSGFGIDYNNILLDAEYVSYGVDESSDSTNEGWYVALGYRFNEFVITVHAEEQTQEIDYSEGLSGVQSPILLATGQTFIEVLGQPEFDAVGITLRYDFHPNAAFKVDYISGDHTRLDIGDYSIMSAGIDVVF</sequence>
<proteinExistence type="predicted"/>
<evidence type="ECO:0000313" key="4">
    <source>
        <dbReference type="Proteomes" id="UP000256899"/>
    </source>
</evidence>
<keyword evidence="4" id="KW-1185">Reference proteome</keyword>
<dbReference type="Proteomes" id="UP000256899">
    <property type="component" value="Unassembled WGS sequence"/>
</dbReference>
<comment type="caution">
    <text evidence="3">The sequence shown here is derived from an EMBL/GenBank/DDBJ whole genome shotgun (WGS) entry which is preliminary data.</text>
</comment>
<dbReference type="Pfam" id="PF13609">
    <property type="entry name" value="Porin_4"/>
    <property type="match status" value="1"/>
</dbReference>
<name>A0A3E0U7E3_9GAMM</name>
<dbReference type="GO" id="GO:0015288">
    <property type="term" value="F:porin activity"/>
    <property type="evidence" value="ECO:0007669"/>
    <property type="project" value="InterPro"/>
</dbReference>
<protein>
    <submittedName>
        <fullName evidence="3">Porin</fullName>
    </submittedName>
</protein>
<organism evidence="3 4">
    <name type="scientific">Thalassotalea euphylliae</name>
    <dbReference type="NCBI Taxonomy" id="1655234"/>
    <lineage>
        <taxon>Bacteria</taxon>
        <taxon>Pseudomonadati</taxon>
        <taxon>Pseudomonadota</taxon>
        <taxon>Gammaproteobacteria</taxon>
        <taxon>Alteromonadales</taxon>
        <taxon>Colwelliaceae</taxon>
        <taxon>Thalassotalea</taxon>
    </lineage>
</organism>
<dbReference type="RefSeq" id="WP_116017364.1">
    <property type="nucleotide sequence ID" value="NZ_QUOT01000001.1"/>
</dbReference>
<dbReference type="SUPFAM" id="SSF56935">
    <property type="entry name" value="Porins"/>
    <property type="match status" value="1"/>
</dbReference>